<feature type="region of interest" description="Disordered" evidence="1">
    <location>
        <begin position="81"/>
        <end position="108"/>
    </location>
</feature>
<dbReference type="HOGENOM" id="CLU_1276782_0_0_5"/>
<reference evidence="2" key="1">
    <citation type="submission" date="2006-09" db="EMBL/GenBank/DDBJ databases">
        <title>Complete sequence of Rhodopseudomonas palustris BisA53.</title>
        <authorList>
            <consortium name="US DOE Joint Genome Institute"/>
            <person name="Copeland A."/>
            <person name="Lucas S."/>
            <person name="Lapidus A."/>
            <person name="Barry K."/>
            <person name="Detter J.C."/>
            <person name="Glavina del Rio T."/>
            <person name="Hammon N."/>
            <person name="Israni S."/>
            <person name="Dalin E."/>
            <person name="Tice H."/>
            <person name="Pitluck S."/>
            <person name="Chain P."/>
            <person name="Malfatti S."/>
            <person name="Shin M."/>
            <person name="Vergez L."/>
            <person name="Schmutz J."/>
            <person name="Larimer F."/>
            <person name="Land M."/>
            <person name="Hauser L."/>
            <person name="Pelletier D.A."/>
            <person name="Kyrpides N."/>
            <person name="Kim E."/>
            <person name="Harwood C.S."/>
            <person name="Oda Y."/>
            <person name="Richardson P."/>
        </authorList>
    </citation>
    <scope>NUCLEOTIDE SEQUENCE [LARGE SCALE GENOMIC DNA]</scope>
    <source>
        <strain evidence="2">BisA53</strain>
    </source>
</reference>
<gene>
    <name evidence="2" type="ordered locus">RPE_3646</name>
</gene>
<evidence type="ECO:0000313" key="2">
    <source>
        <dbReference type="EMBL" id="ABJ07576.1"/>
    </source>
</evidence>
<organism evidence="2">
    <name type="scientific">Rhodopseudomonas palustris (strain BisA53)</name>
    <dbReference type="NCBI Taxonomy" id="316055"/>
    <lineage>
        <taxon>Bacteria</taxon>
        <taxon>Pseudomonadati</taxon>
        <taxon>Pseudomonadota</taxon>
        <taxon>Alphaproteobacteria</taxon>
        <taxon>Hyphomicrobiales</taxon>
        <taxon>Nitrobacteraceae</taxon>
        <taxon>Rhodopseudomonas</taxon>
    </lineage>
</organism>
<accession>Q07KF8</accession>
<dbReference type="AlphaFoldDB" id="Q07KF8"/>
<feature type="region of interest" description="Disordered" evidence="1">
    <location>
        <begin position="24"/>
        <end position="53"/>
    </location>
</feature>
<evidence type="ECO:0000256" key="1">
    <source>
        <dbReference type="SAM" id="MobiDB-lite"/>
    </source>
</evidence>
<dbReference type="KEGG" id="rpe:RPE_3646"/>
<sequence length="216" mass="23145">MTEITRIFESARNASEAAKELKAANFPNVRVSTKSASNGKDGDAGSSGLSQREAELSAKNGAALLCVELPFGRGKQAEQIINRHGPSKPVASEDNENSRSKARRVLASDEPDALAAPFSTMLKWPLLTDPKPITVKSLGDQRPFFPTGLLRSDFSISRLLGLPLLTTSKATASLINDPTPLSSWLGLPVLLKKRSHQSHEEDPMPTSLEASESGSI</sequence>
<proteinExistence type="predicted"/>
<protein>
    <submittedName>
        <fullName evidence="2">Uncharacterized protein</fullName>
    </submittedName>
</protein>
<dbReference type="EMBL" id="CP000463">
    <property type="protein sequence ID" value="ABJ07576.1"/>
    <property type="molecule type" value="Genomic_DNA"/>
</dbReference>
<name>Q07KF8_RHOP5</name>
<feature type="region of interest" description="Disordered" evidence="1">
    <location>
        <begin position="195"/>
        <end position="216"/>
    </location>
</feature>